<dbReference type="GO" id="GO:0006355">
    <property type="term" value="P:regulation of DNA-templated transcription"/>
    <property type="evidence" value="ECO:0007669"/>
    <property type="project" value="InterPro"/>
</dbReference>
<dbReference type="GO" id="GO:0005524">
    <property type="term" value="F:ATP binding"/>
    <property type="evidence" value="ECO:0007669"/>
    <property type="project" value="UniProtKB-KW"/>
</dbReference>
<dbReference type="PANTHER" id="PTHR32071:SF117">
    <property type="entry name" value="PTS-DEPENDENT DIHYDROXYACETONE KINASE OPERON REGULATORY PROTEIN-RELATED"/>
    <property type="match status" value="1"/>
</dbReference>
<dbReference type="PANTHER" id="PTHR32071">
    <property type="entry name" value="TRANSCRIPTIONAL REGULATORY PROTEIN"/>
    <property type="match status" value="1"/>
</dbReference>
<dbReference type="InterPro" id="IPR025943">
    <property type="entry name" value="Sigma_54_int_dom_ATP-bd_2"/>
</dbReference>
<dbReference type="PROSITE" id="PS00688">
    <property type="entry name" value="SIGMA54_INTERACT_3"/>
    <property type="match status" value="1"/>
</dbReference>
<evidence type="ECO:0000259" key="7">
    <source>
        <dbReference type="PROSITE" id="PS50045"/>
    </source>
</evidence>
<dbReference type="Gene3D" id="1.10.8.60">
    <property type="match status" value="1"/>
</dbReference>
<dbReference type="RefSeq" id="WP_133558656.1">
    <property type="nucleotide sequence ID" value="NZ_SNWM01000005.1"/>
</dbReference>
<dbReference type="SUPFAM" id="SSF52172">
    <property type="entry name" value="CheY-like"/>
    <property type="match status" value="1"/>
</dbReference>
<dbReference type="InterPro" id="IPR027417">
    <property type="entry name" value="P-loop_NTPase"/>
</dbReference>
<dbReference type="SMART" id="SM00382">
    <property type="entry name" value="AAA"/>
    <property type="match status" value="1"/>
</dbReference>
<evidence type="ECO:0000313" key="10">
    <source>
        <dbReference type="Proteomes" id="UP000295499"/>
    </source>
</evidence>
<dbReference type="InterPro" id="IPR002078">
    <property type="entry name" value="Sigma_54_int"/>
</dbReference>
<dbReference type="PROSITE" id="PS00675">
    <property type="entry name" value="SIGMA54_INTERACT_1"/>
    <property type="match status" value="1"/>
</dbReference>
<keyword evidence="2" id="KW-0067">ATP-binding</keyword>
<keyword evidence="3" id="KW-0805">Transcription regulation</keyword>
<evidence type="ECO:0000256" key="1">
    <source>
        <dbReference type="ARBA" id="ARBA00022741"/>
    </source>
</evidence>
<dbReference type="GO" id="GO:0000160">
    <property type="term" value="P:phosphorelay signal transduction system"/>
    <property type="evidence" value="ECO:0007669"/>
    <property type="project" value="InterPro"/>
</dbReference>
<evidence type="ECO:0000256" key="2">
    <source>
        <dbReference type="ARBA" id="ARBA00022840"/>
    </source>
</evidence>
<dbReference type="PROSITE" id="PS00676">
    <property type="entry name" value="SIGMA54_INTERACT_2"/>
    <property type="match status" value="1"/>
</dbReference>
<dbReference type="InterPro" id="IPR003593">
    <property type="entry name" value="AAA+_ATPase"/>
</dbReference>
<dbReference type="OrthoDB" id="9767722at2"/>
<dbReference type="InterPro" id="IPR025944">
    <property type="entry name" value="Sigma_54_int_dom_CS"/>
</dbReference>
<dbReference type="InterPro" id="IPR025662">
    <property type="entry name" value="Sigma_54_int_dom_ATP-bd_1"/>
</dbReference>
<dbReference type="Gene3D" id="1.10.10.60">
    <property type="entry name" value="Homeodomain-like"/>
    <property type="match status" value="1"/>
</dbReference>
<dbReference type="EMBL" id="SNWM01000005">
    <property type="protein sequence ID" value="TDO20288.1"/>
    <property type="molecule type" value="Genomic_DNA"/>
</dbReference>
<dbReference type="Pfam" id="PF25601">
    <property type="entry name" value="AAA_lid_14"/>
    <property type="match status" value="1"/>
</dbReference>
<proteinExistence type="predicted"/>
<evidence type="ECO:0000313" key="9">
    <source>
        <dbReference type="EMBL" id="TDO20288.1"/>
    </source>
</evidence>
<sequence length="652" mass="72397">MDKRILIVEDEFVVANALRLTLEQANYTVTGIASSAEEAEKQLQQEQPDFVLLDIHLNGKRSGIDLAKKLNDKNVAFIYLSANSNQTVLEEAKATDPYGFLVKPFREKDLLIALDIALYRQKTAADSRLQQELLLQKHLADISNEKSDARHKLLRLAQAIRVFIPFDLIVSGSRPENAGQFTDSGYLRIGYDEYQYIGENEIMTIAGLSSNKLSEILTASFPAVGSADLEGIADDLTPFSPLQKTWIRCFNINSSLMFSLVTTSGLSVNYCFHSKERCVYTQKHVAVLKLFKSCLIKVTDKMMLPEPGSSSNDAITNDDGKENQNEFKGIIGKHPLLLAALDFATQVAPYNTSVLILGESGTGKEKVAQAIHNLSSRKKGPFIEVNCGAIPPTLIESELFGHEKGAFTGATEKRKGRFEQAEGGTIFLDEIGELPLAMQVKLLRVLQERKINYVGSNSSKKVDVRIVAATNRNLEKEVSDGNFRLDLYYRLNVFPITLPPLRDRKSDILELASFFAHRFCSDFHKKFSGISASMIDAMLAYQWPGNIRELENVLERSVILHSGDAELQLKQHLIGVTTETSSNTGTGTLDDIKHQQRQTEKAYIISILKKTEGKIRGNSGAANLLNLKPTTLESRIAKLGIRREDYSGSTGN</sequence>
<reference evidence="9 10" key="1">
    <citation type="submission" date="2019-03" db="EMBL/GenBank/DDBJ databases">
        <title>Genomic Encyclopedia of Archaeal and Bacterial Type Strains, Phase II (KMG-II): from individual species to whole genera.</title>
        <authorList>
            <person name="Goeker M."/>
        </authorList>
    </citation>
    <scope>NUCLEOTIDE SEQUENCE [LARGE SCALE GENOMIC DNA]</scope>
    <source>
        <strain evidence="9 10">DSM 19034</strain>
    </source>
</reference>
<dbReference type="PROSITE" id="PS50045">
    <property type="entry name" value="SIGMA54_INTERACT_4"/>
    <property type="match status" value="1"/>
</dbReference>
<feature type="modified residue" description="4-aspartylphosphate" evidence="6">
    <location>
        <position position="54"/>
    </location>
</feature>
<dbReference type="InterPro" id="IPR058031">
    <property type="entry name" value="AAA_lid_NorR"/>
</dbReference>
<dbReference type="AlphaFoldDB" id="A0A4R6IF35"/>
<comment type="caution">
    <text evidence="9">The sequence shown here is derived from an EMBL/GenBank/DDBJ whole genome shotgun (WGS) entry which is preliminary data.</text>
</comment>
<dbReference type="Pfam" id="PF00158">
    <property type="entry name" value="Sigma54_activat"/>
    <property type="match status" value="1"/>
</dbReference>
<dbReference type="SMART" id="SM00448">
    <property type="entry name" value="REC"/>
    <property type="match status" value="1"/>
</dbReference>
<dbReference type="FunFam" id="3.40.50.300:FF:000006">
    <property type="entry name" value="DNA-binding transcriptional regulator NtrC"/>
    <property type="match status" value="1"/>
</dbReference>
<dbReference type="InterPro" id="IPR001789">
    <property type="entry name" value="Sig_transdc_resp-reg_receiver"/>
</dbReference>
<keyword evidence="1" id="KW-0547">Nucleotide-binding</keyword>
<dbReference type="PROSITE" id="PS50110">
    <property type="entry name" value="RESPONSE_REGULATORY"/>
    <property type="match status" value="1"/>
</dbReference>
<dbReference type="SUPFAM" id="SSF52540">
    <property type="entry name" value="P-loop containing nucleoside triphosphate hydrolases"/>
    <property type="match status" value="1"/>
</dbReference>
<dbReference type="CDD" id="cd00009">
    <property type="entry name" value="AAA"/>
    <property type="match status" value="1"/>
</dbReference>
<evidence type="ECO:0000256" key="6">
    <source>
        <dbReference type="PROSITE-ProRule" id="PRU00169"/>
    </source>
</evidence>
<feature type="domain" description="Sigma-54 factor interaction" evidence="7">
    <location>
        <begin position="330"/>
        <end position="559"/>
    </location>
</feature>
<dbReference type="Gene3D" id="3.40.50.2300">
    <property type="match status" value="1"/>
</dbReference>
<dbReference type="Proteomes" id="UP000295499">
    <property type="component" value="Unassembled WGS sequence"/>
</dbReference>
<dbReference type="InterPro" id="IPR011006">
    <property type="entry name" value="CheY-like_superfamily"/>
</dbReference>
<dbReference type="GO" id="GO:0003677">
    <property type="term" value="F:DNA binding"/>
    <property type="evidence" value="ECO:0007669"/>
    <property type="project" value="UniProtKB-KW"/>
</dbReference>
<dbReference type="Gene3D" id="3.40.50.300">
    <property type="entry name" value="P-loop containing nucleotide triphosphate hydrolases"/>
    <property type="match status" value="1"/>
</dbReference>
<evidence type="ECO:0000256" key="4">
    <source>
        <dbReference type="ARBA" id="ARBA00023125"/>
    </source>
</evidence>
<keyword evidence="6" id="KW-0597">Phosphoprotein</keyword>
<evidence type="ECO:0000256" key="5">
    <source>
        <dbReference type="ARBA" id="ARBA00023163"/>
    </source>
</evidence>
<dbReference type="Pfam" id="PF00072">
    <property type="entry name" value="Response_reg"/>
    <property type="match status" value="1"/>
</dbReference>
<keyword evidence="4" id="KW-0238">DNA-binding</keyword>
<protein>
    <submittedName>
        <fullName evidence="9">Response regulator receiver domain-containing protein</fullName>
    </submittedName>
</protein>
<evidence type="ECO:0000259" key="8">
    <source>
        <dbReference type="PROSITE" id="PS50110"/>
    </source>
</evidence>
<keyword evidence="10" id="KW-1185">Reference proteome</keyword>
<organism evidence="9 10">
    <name type="scientific">Pedobacter duraquae</name>
    <dbReference type="NCBI Taxonomy" id="425511"/>
    <lineage>
        <taxon>Bacteria</taxon>
        <taxon>Pseudomonadati</taxon>
        <taxon>Bacteroidota</taxon>
        <taxon>Sphingobacteriia</taxon>
        <taxon>Sphingobacteriales</taxon>
        <taxon>Sphingobacteriaceae</taxon>
        <taxon>Pedobacter</taxon>
    </lineage>
</organism>
<gene>
    <name evidence="9" type="ORF">CLV32_4048</name>
</gene>
<evidence type="ECO:0000256" key="3">
    <source>
        <dbReference type="ARBA" id="ARBA00023015"/>
    </source>
</evidence>
<keyword evidence="5" id="KW-0804">Transcription</keyword>
<dbReference type="CDD" id="cd17534">
    <property type="entry name" value="REC_DC-like"/>
    <property type="match status" value="1"/>
</dbReference>
<name>A0A4R6IF35_9SPHI</name>
<feature type="domain" description="Response regulatory" evidence="8">
    <location>
        <begin position="4"/>
        <end position="118"/>
    </location>
</feature>
<accession>A0A4R6IF35</accession>